<dbReference type="GO" id="GO:0046654">
    <property type="term" value="P:tetrahydrofolate biosynthetic process"/>
    <property type="evidence" value="ECO:0007669"/>
    <property type="project" value="InterPro"/>
</dbReference>
<evidence type="ECO:0000256" key="3">
    <source>
        <dbReference type="ARBA" id="ARBA00022563"/>
    </source>
</evidence>
<evidence type="ECO:0000256" key="2">
    <source>
        <dbReference type="ARBA" id="ARBA00012856"/>
    </source>
</evidence>
<dbReference type="EC" id="1.5.1.3" evidence="2"/>
<dbReference type="GO" id="GO:0050661">
    <property type="term" value="F:NADP binding"/>
    <property type="evidence" value="ECO:0007669"/>
    <property type="project" value="InterPro"/>
</dbReference>
<dbReference type="InterPro" id="IPR024072">
    <property type="entry name" value="DHFR-like_dom_sf"/>
</dbReference>
<dbReference type="EMBL" id="MLJW01000089">
    <property type="protein sequence ID" value="OIR00960.1"/>
    <property type="molecule type" value="Genomic_DNA"/>
</dbReference>
<feature type="domain" description="DHFR" evidence="6">
    <location>
        <begin position="6"/>
        <end position="193"/>
    </location>
</feature>
<keyword evidence="4" id="KW-0521">NADP</keyword>
<accession>A0A1J5SA74</accession>
<evidence type="ECO:0000259" key="6">
    <source>
        <dbReference type="PROSITE" id="PS51330"/>
    </source>
</evidence>
<dbReference type="PANTHER" id="PTHR48069">
    <property type="entry name" value="DIHYDROFOLATE REDUCTASE"/>
    <property type="match status" value="1"/>
</dbReference>
<dbReference type="Pfam" id="PF00186">
    <property type="entry name" value="DHFR_1"/>
    <property type="match status" value="1"/>
</dbReference>
<evidence type="ECO:0000256" key="5">
    <source>
        <dbReference type="ARBA" id="ARBA00023002"/>
    </source>
</evidence>
<dbReference type="PRINTS" id="PR00070">
    <property type="entry name" value="DHFR"/>
</dbReference>
<evidence type="ECO:0000313" key="7">
    <source>
        <dbReference type="EMBL" id="OIR00960.1"/>
    </source>
</evidence>
<dbReference type="SUPFAM" id="SSF53597">
    <property type="entry name" value="Dihydrofolate reductase-like"/>
    <property type="match status" value="1"/>
</dbReference>
<dbReference type="CDD" id="cd00209">
    <property type="entry name" value="DHFR"/>
    <property type="match status" value="1"/>
</dbReference>
<dbReference type="InterPro" id="IPR012259">
    <property type="entry name" value="DHFR"/>
</dbReference>
<dbReference type="GO" id="GO:0006730">
    <property type="term" value="P:one-carbon metabolic process"/>
    <property type="evidence" value="ECO:0007669"/>
    <property type="project" value="UniProtKB-KW"/>
</dbReference>
<dbReference type="GO" id="GO:0004146">
    <property type="term" value="F:dihydrofolate reductase activity"/>
    <property type="evidence" value="ECO:0007669"/>
    <property type="project" value="UniProtKB-EC"/>
</dbReference>
<evidence type="ECO:0000256" key="1">
    <source>
        <dbReference type="ARBA" id="ARBA00004903"/>
    </source>
</evidence>
<organism evidence="7">
    <name type="scientific">mine drainage metagenome</name>
    <dbReference type="NCBI Taxonomy" id="410659"/>
    <lineage>
        <taxon>unclassified sequences</taxon>
        <taxon>metagenomes</taxon>
        <taxon>ecological metagenomes</taxon>
    </lineage>
</organism>
<reference evidence="7" key="1">
    <citation type="submission" date="2016-10" db="EMBL/GenBank/DDBJ databases">
        <title>Sequence of Gallionella enrichment culture.</title>
        <authorList>
            <person name="Poehlein A."/>
            <person name="Muehling M."/>
            <person name="Daniel R."/>
        </authorList>
    </citation>
    <scope>NUCLEOTIDE SEQUENCE</scope>
</reference>
<dbReference type="InterPro" id="IPR001796">
    <property type="entry name" value="DHFR_dom"/>
</dbReference>
<dbReference type="PANTHER" id="PTHR48069:SF3">
    <property type="entry name" value="DIHYDROFOLATE REDUCTASE"/>
    <property type="match status" value="1"/>
</dbReference>
<keyword evidence="5 7" id="KW-0560">Oxidoreductase</keyword>
<evidence type="ECO:0000256" key="4">
    <source>
        <dbReference type="ARBA" id="ARBA00022857"/>
    </source>
</evidence>
<gene>
    <name evidence="7" type="primary">dfrA_3</name>
    <name evidence="7" type="ORF">GALL_169240</name>
</gene>
<proteinExistence type="predicted"/>
<dbReference type="GO" id="GO:0046452">
    <property type="term" value="P:dihydrofolate metabolic process"/>
    <property type="evidence" value="ECO:0007669"/>
    <property type="project" value="TreeGrafter"/>
</dbReference>
<dbReference type="GO" id="GO:0005829">
    <property type="term" value="C:cytosol"/>
    <property type="evidence" value="ECO:0007669"/>
    <property type="project" value="TreeGrafter"/>
</dbReference>
<sequence>MDKMPTVIMIAAVGQAANGKKIIGDDAKLPWHLPRDLRFFRRLTLGHTVVMGRKTFESFGKRPLPKRNNIVISRNKEYVAEGCKVFHSIQDAINNVSGEERIFIIGGGEIYTQSMKFADQIILTEIIDQNKNDNLFPLFYGNVFFPEIGEDWKIVKPGKQLFLASNKFPITQKKQKVAERALYFRVVWYKRKK</sequence>
<keyword evidence="3" id="KW-0554">One-carbon metabolism</keyword>
<dbReference type="AlphaFoldDB" id="A0A1J5SA74"/>
<dbReference type="PROSITE" id="PS51330">
    <property type="entry name" value="DHFR_2"/>
    <property type="match status" value="1"/>
</dbReference>
<name>A0A1J5SA74_9ZZZZ</name>
<dbReference type="Gene3D" id="3.40.430.10">
    <property type="entry name" value="Dihydrofolate Reductase, subunit A"/>
    <property type="match status" value="1"/>
</dbReference>
<dbReference type="GO" id="GO:0046655">
    <property type="term" value="P:folic acid metabolic process"/>
    <property type="evidence" value="ECO:0007669"/>
    <property type="project" value="TreeGrafter"/>
</dbReference>
<protein>
    <recommendedName>
        <fullName evidence="2">dihydrofolate reductase</fullName>
        <ecNumber evidence="2">1.5.1.3</ecNumber>
    </recommendedName>
</protein>
<comment type="caution">
    <text evidence="7">The sequence shown here is derived from an EMBL/GenBank/DDBJ whole genome shotgun (WGS) entry which is preliminary data.</text>
</comment>
<comment type="pathway">
    <text evidence="1">Cofactor biosynthesis; tetrahydrofolate biosynthesis; 5,6,7,8-tetrahydrofolate from 7,8-dihydrofolate: step 1/1.</text>
</comment>